<sequence length="55" mass="6113">MKKEHKKEESQVKVDFRAGRAYGDHEYIGSSKKGVLLALLPVLIIAGGILFLMVK</sequence>
<keyword evidence="1" id="KW-1133">Transmembrane helix</keyword>
<dbReference type="EMBL" id="CP009920">
    <property type="protein sequence ID" value="AJI20527.1"/>
    <property type="molecule type" value="Genomic_DNA"/>
</dbReference>
<dbReference type="RefSeq" id="WP_013084520.1">
    <property type="nucleotide sequence ID" value="NZ_BCVB01000001.1"/>
</dbReference>
<dbReference type="KEGG" id="bmeg:BG04_761"/>
<evidence type="ECO:0000256" key="1">
    <source>
        <dbReference type="SAM" id="Phobius"/>
    </source>
</evidence>
<protein>
    <submittedName>
        <fullName evidence="2">Uncharacterized protein</fullName>
    </submittedName>
</protein>
<feature type="transmembrane region" description="Helical" evidence="1">
    <location>
        <begin position="35"/>
        <end position="54"/>
    </location>
</feature>
<organism evidence="2 3">
    <name type="scientific">Priestia megaterium (strain ATCC 14581 / DSM 32 / CCUG 1817 / JCM 2506 / NBRC 15308 / NCIMB 9376 / NCTC 10342 / NRRL B-14308 / VKM B-512 / Ford 19)</name>
    <name type="common">Bacillus megaterium</name>
    <dbReference type="NCBI Taxonomy" id="1348623"/>
    <lineage>
        <taxon>Bacteria</taxon>
        <taxon>Bacillati</taxon>
        <taxon>Bacillota</taxon>
        <taxon>Bacilli</taxon>
        <taxon>Bacillales</taxon>
        <taxon>Bacillaceae</taxon>
        <taxon>Priestia</taxon>
    </lineage>
</organism>
<keyword evidence="1" id="KW-0812">Transmembrane</keyword>
<dbReference type="AlphaFoldDB" id="A0A0B6AHL9"/>
<dbReference type="Proteomes" id="UP000031829">
    <property type="component" value="Chromosome"/>
</dbReference>
<accession>A0A0B6AHL9</accession>
<gene>
    <name evidence="2" type="ORF">BG04_761</name>
</gene>
<name>A0A0B6AHL9_PRIM2</name>
<evidence type="ECO:0000313" key="2">
    <source>
        <dbReference type="EMBL" id="AJI20527.1"/>
    </source>
</evidence>
<evidence type="ECO:0000313" key="3">
    <source>
        <dbReference type="Proteomes" id="UP000031829"/>
    </source>
</evidence>
<dbReference type="HOGENOM" id="CLU_3022397_0_0_9"/>
<keyword evidence="1" id="KW-0472">Membrane</keyword>
<reference evidence="2 3" key="1">
    <citation type="journal article" date="2015" name="Genome Announc.">
        <title>Complete genome sequences for 35 biothreat assay-relevant bacillus species.</title>
        <authorList>
            <person name="Johnson S.L."/>
            <person name="Daligault H.E."/>
            <person name="Davenport K.W."/>
            <person name="Jaissle J."/>
            <person name="Frey K.G."/>
            <person name="Ladner J.T."/>
            <person name="Broomall S.M."/>
            <person name="Bishop-Lilly K.A."/>
            <person name="Bruce D.C."/>
            <person name="Gibbons H.S."/>
            <person name="Coyne S.R."/>
            <person name="Lo C.C."/>
            <person name="Meincke L."/>
            <person name="Munk A.C."/>
            <person name="Koroleva G.I."/>
            <person name="Rosenzweig C.N."/>
            <person name="Palacios G.F."/>
            <person name="Redden C.L."/>
            <person name="Minogue T.D."/>
            <person name="Chain P.S."/>
        </authorList>
    </citation>
    <scope>NUCLEOTIDE SEQUENCE [LARGE SCALE GENOMIC DNA]</scope>
    <source>
        <strain evidence="3">ATCC 14581 / DSM 32 / JCM 2506 / NBRC 15308 / NCIMB 9376 / NCTC 10342 / NRRL B-14308 / VKM B-512</strain>
    </source>
</reference>
<dbReference type="GeneID" id="93646221"/>
<proteinExistence type="predicted"/>